<proteinExistence type="predicted"/>
<accession>A0ABU3D825</accession>
<dbReference type="PROSITE" id="PS51257">
    <property type="entry name" value="PROKAR_LIPOPROTEIN"/>
    <property type="match status" value="1"/>
</dbReference>
<dbReference type="Proteomes" id="UP001262582">
    <property type="component" value="Unassembled WGS sequence"/>
</dbReference>
<evidence type="ECO:0000313" key="2">
    <source>
        <dbReference type="Proteomes" id="UP001262582"/>
    </source>
</evidence>
<sequence>MKLQALRTIEGTIIKQHGMKRVLIIFIFCSLSLGCSSDDTAQPSKIALHPPEWLQGSWKQYELCGSLCHELEISEDNIKIITWGGANVFDLLNTAKNSQARSNASASIEENIVSENKYEFIFTTFEGEMINYRMKYNFILLDSTTVSFSQNSYEYKMKKF</sequence>
<protein>
    <recommendedName>
        <fullName evidence="3">Lipocalin-like domain-containing protein</fullName>
    </recommendedName>
</protein>
<evidence type="ECO:0000313" key="1">
    <source>
        <dbReference type="EMBL" id="MDT0677686.1"/>
    </source>
</evidence>
<organism evidence="1 2">
    <name type="scientific">Autumnicola musiva</name>
    <dbReference type="NCBI Taxonomy" id="3075589"/>
    <lineage>
        <taxon>Bacteria</taxon>
        <taxon>Pseudomonadati</taxon>
        <taxon>Bacteroidota</taxon>
        <taxon>Flavobacteriia</taxon>
        <taxon>Flavobacteriales</taxon>
        <taxon>Flavobacteriaceae</taxon>
        <taxon>Autumnicola</taxon>
    </lineage>
</organism>
<comment type="caution">
    <text evidence="1">The sequence shown here is derived from an EMBL/GenBank/DDBJ whole genome shotgun (WGS) entry which is preliminary data.</text>
</comment>
<dbReference type="EMBL" id="JAVRHK010000011">
    <property type="protein sequence ID" value="MDT0677686.1"/>
    <property type="molecule type" value="Genomic_DNA"/>
</dbReference>
<keyword evidence="2" id="KW-1185">Reference proteome</keyword>
<reference evidence="1 2" key="1">
    <citation type="submission" date="2023-09" db="EMBL/GenBank/DDBJ databases">
        <authorList>
            <person name="Rey-Velasco X."/>
        </authorList>
    </citation>
    <scope>NUCLEOTIDE SEQUENCE [LARGE SCALE GENOMIC DNA]</scope>
    <source>
        <strain evidence="1 2">F117</strain>
    </source>
</reference>
<evidence type="ECO:0008006" key="3">
    <source>
        <dbReference type="Google" id="ProtNLM"/>
    </source>
</evidence>
<dbReference type="RefSeq" id="WP_311504030.1">
    <property type="nucleotide sequence ID" value="NZ_JAVRHK010000011.1"/>
</dbReference>
<gene>
    <name evidence="1" type="ORF">RM539_13955</name>
</gene>
<name>A0ABU3D825_9FLAO</name>